<dbReference type="InterPro" id="IPR001128">
    <property type="entry name" value="Cyt_P450"/>
</dbReference>
<evidence type="ECO:0000256" key="6">
    <source>
        <dbReference type="ARBA" id="ARBA00023033"/>
    </source>
</evidence>
<dbReference type="PRINTS" id="PR00359">
    <property type="entry name" value="BP450"/>
</dbReference>
<evidence type="ECO:0000313" key="8">
    <source>
        <dbReference type="EMBL" id="GHE93868.1"/>
    </source>
</evidence>
<evidence type="ECO:0000256" key="7">
    <source>
        <dbReference type="RuleBase" id="RU000461"/>
    </source>
</evidence>
<dbReference type="GO" id="GO:0004497">
    <property type="term" value="F:monooxygenase activity"/>
    <property type="evidence" value="ECO:0007669"/>
    <property type="project" value="UniProtKB-KW"/>
</dbReference>
<evidence type="ECO:0000256" key="3">
    <source>
        <dbReference type="ARBA" id="ARBA00022723"/>
    </source>
</evidence>
<dbReference type="PANTHER" id="PTHR46696:SF1">
    <property type="entry name" value="CYTOCHROME P450 YJIB-RELATED"/>
    <property type="match status" value="1"/>
</dbReference>
<sequence>MPAGTTVDLLQLGPDFVRDPYPHYARLRAQAPVHHVRAADGSQVYLVLGHEACRAALTDARLSRNWRGSGRLRQIINAAEDDPNLAHMSMADPPDHTRLRRLVTRAFTPRRIQALTPRVQEITDHLLDTMTRSATRTADLVQALAFPLPLTVICELLGVPEPDRDAFRHWSDDMLAPLSPQAQHTAYTELGAYLRRLVAAQRARPGDDLLSALIHTVDEDGDRLSPDELVGMCNLLLIAGHETTTHLIAGGLRTLFAHPVQLELLRADLSLVEGAVEEMLRYDGPVESSLERLALVDVELGGVRIPAGSTVRMVLADADRDGARFERPECFDIRRDARGHIAFGHGLHYCLGAPLARLEAAIALRGLLQRCPDLAPAADVATLEWIPGLLIRGVRTLPVRW</sequence>
<evidence type="ECO:0000256" key="5">
    <source>
        <dbReference type="ARBA" id="ARBA00023004"/>
    </source>
</evidence>
<dbReference type="Gene3D" id="1.10.630.10">
    <property type="entry name" value="Cytochrome P450"/>
    <property type="match status" value="1"/>
</dbReference>
<reference evidence="8" key="1">
    <citation type="journal article" date="2014" name="Int. J. Syst. Evol. Microbiol.">
        <title>Complete genome sequence of Corynebacterium casei LMG S-19264T (=DSM 44701T), isolated from a smear-ripened cheese.</title>
        <authorList>
            <consortium name="US DOE Joint Genome Institute (JGI-PGF)"/>
            <person name="Walter F."/>
            <person name="Albersmeier A."/>
            <person name="Kalinowski J."/>
            <person name="Ruckert C."/>
        </authorList>
    </citation>
    <scope>NUCLEOTIDE SEQUENCE</scope>
    <source>
        <strain evidence="8">JCM 4784</strain>
    </source>
</reference>
<proteinExistence type="inferred from homology"/>
<dbReference type="GO" id="GO:0020037">
    <property type="term" value="F:heme binding"/>
    <property type="evidence" value="ECO:0007669"/>
    <property type="project" value="InterPro"/>
</dbReference>
<keyword evidence="2 7" id="KW-0349">Heme</keyword>
<evidence type="ECO:0000313" key="9">
    <source>
        <dbReference type="Proteomes" id="UP000608024"/>
    </source>
</evidence>
<dbReference type="PANTHER" id="PTHR46696">
    <property type="entry name" value="P450, PUTATIVE (EUROFUNG)-RELATED"/>
    <property type="match status" value="1"/>
</dbReference>
<keyword evidence="9" id="KW-1185">Reference proteome</keyword>
<keyword evidence="6 7" id="KW-0503">Monooxygenase</keyword>
<dbReference type="CDD" id="cd11029">
    <property type="entry name" value="CYP107-like"/>
    <property type="match status" value="1"/>
</dbReference>
<dbReference type="FunFam" id="1.10.630.10:FF:000018">
    <property type="entry name" value="Cytochrome P450 monooxygenase"/>
    <property type="match status" value="1"/>
</dbReference>
<evidence type="ECO:0000256" key="2">
    <source>
        <dbReference type="ARBA" id="ARBA00022617"/>
    </source>
</evidence>
<dbReference type="InterPro" id="IPR036396">
    <property type="entry name" value="Cyt_P450_sf"/>
</dbReference>
<dbReference type="RefSeq" id="WP_190140159.1">
    <property type="nucleotide sequence ID" value="NZ_BNBT01000191.1"/>
</dbReference>
<organism evidence="8 9">
    <name type="scientific">Streptomyces longispororuber</name>
    <dbReference type="NCBI Taxonomy" id="68230"/>
    <lineage>
        <taxon>Bacteria</taxon>
        <taxon>Bacillati</taxon>
        <taxon>Actinomycetota</taxon>
        <taxon>Actinomycetes</taxon>
        <taxon>Kitasatosporales</taxon>
        <taxon>Streptomycetaceae</taxon>
        <taxon>Streptomyces</taxon>
    </lineage>
</organism>
<dbReference type="GO" id="GO:0016705">
    <property type="term" value="F:oxidoreductase activity, acting on paired donors, with incorporation or reduction of molecular oxygen"/>
    <property type="evidence" value="ECO:0007669"/>
    <property type="project" value="InterPro"/>
</dbReference>
<keyword evidence="5 7" id="KW-0408">Iron</keyword>
<evidence type="ECO:0000256" key="4">
    <source>
        <dbReference type="ARBA" id="ARBA00023002"/>
    </source>
</evidence>
<name>A0A919DYI7_9ACTN</name>
<keyword evidence="4 7" id="KW-0560">Oxidoreductase</keyword>
<comment type="caution">
    <text evidence="8">The sequence shown here is derived from an EMBL/GenBank/DDBJ whole genome shotgun (WGS) entry which is preliminary data.</text>
</comment>
<gene>
    <name evidence="8" type="ORF">GCM10018785_69470</name>
</gene>
<dbReference type="InterPro" id="IPR002397">
    <property type="entry name" value="Cyt_P450_B"/>
</dbReference>
<dbReference type="SUPFAM" id="SSF48264">
    <property type="entry name" value="Cytochrome P450"/>
    <property type="match status" value="1"/>
</dbReference>
<dbReference type="GO" id="GO:0005506">
    <property type="term" value="F:iron ion binding"/>
    <property type="evidence" value="ECO:0007669"/>
    <property type="project" value="InterPro"/>
</dbReference>
<reference evidence="8" key="2">
    <citation type="submission" date="2020-09" db="EMBL/GenBank/DDBJ databases">
        <authorList>
            <person name="Sun Q."/>
            <person name="Ohkuma M."/>
        </authorList>
    </citation>
    <scope>NUCLEOTIDE SEQUENCE</scope>
    <source>
        <strain evidence="8">JCM 4784</strain>
    </source>
</reference>
<evidence type="ECO:0000256" key="1">
    <source>
        <dbReference type="ARBA" id="ARBA00010617"/>
    </source>
</evidence>
<dbReference type="EMBL" id="BNBT01000191">
    <property type="protein sequence ID" value="GHE93868.1"/>
    <property type="molecule type" value="Genomic_DNA"/>
</dbReference>
<accession>A0A919DYI7</accession>
<dbReference type="PROSITE" id="PS00086">
    <property type="entry name" value="CYTOCHROME_P450"/>
    <property type="match status" value="1"/>
</dbReference>
<dbReference type="Pfam" id="PF00067">
    <property type="entry name" value="p450"/>
    <property type="match status" value="1"/>
</dbReference>
<keyword evidence="3 7" id="KW-0479">Metal-binding</keyword>
<dbReference type="AlphaFoldDB" id="A0A919DYI7"/>
<dbReference type="Proteomes" id="UP000608024">
    <property type="component" value="Unassembled WGS sequence"/>
</dbReference>
<protein>
    <submittedName>
        <fullName evidence="8">Cytochrome P450</fullName>
    </submittedName>
</protein>
<dbReference type="InterPro" id="IPR017972">
    <property type="entry name" value="Cyt_P450_CS"/>
</dbReference>
<comment type="similarity">
    <text evidence="1 7">Belongs to the cytochrome P450 family.</text>
</comment>